<evidence type="ECO:0000313" key="8">
    <source>
        <dbReference type="Proteomes" id="UP001213680"/>
    </source>
</evidence>
<evidence type="ECO:0000256" key="5">
    <source>
        <dbReference type="ARBA" id="ARBA00023136"/>
    </source>
</evidence>
<dbReference type="Gene3D" id="3.40.50.300">
    <property type="entry name" value="P-loop containing nucleotide triphosphate hydrolases"/>
    <property type="match status" value="2"/>
</dbReference>
<gene>
    <name evidence="7" type="ORF">PTI97_06950</name>
</gene>
<feature type="domain" description="Dynamin N-terminal" evidence="6">
    <location>
        <begin position="595"/>
        <end position="785"/>
    </location>
</feature>
<keyword evidence="8" id="KW-1185">Reference proteome</keyword>
<protein>
    <submittedName>
        <fullName evidence="7">Dynamin family protein</fullName>
    </submittedName>
</protein>
<comment type="subcellular location">
    <subcellularLocation>
        <location evidence="1">Membrane</location>
    </subcellularLocation>
</comment>
<organism evidence="7 8">
    <name type="scientific">Exiguobacterium marinum</name>
    <dbReference type="NCBI Taxonomy" id="273528"/>
    <lineage>
        <taxon>Bacteria</taxon>
        <taxon>Bacillati</taxon>
        <taxon>Bacillota</taxon>
        <taxon>Bacilli</taxon>
        <taxon>Bacillales</taxon>
        <taxon>Bacillales Family XII. Incertae Sedis</taxon>
        <taxon>Exiguobacterium</taxon>
    </lineage>
</organism>
<proteinExistence type="predicted"/>
<dbReference type="EMBL" id="CP118099">
    <property type="protein sequence ID" value="WDH77247.1"/>
    <property type="molecule type" value="Genomic_DNA"/>
</dbReference>
<accession>A0ABY7X2B8</accession>
<evidence type="ECO:0000256" key="4">
    <source>
        <dbReference type="ARBA" id="ARBA00023134"/>
    </source>
</evidence>
<evidence type="ECO:0000256" key="2">
    <source>
        <dbReference type="ARBA" id="ARBA00022741"/>
    </source>
</evidence>
<reference evidence="7 8" key="1">
    <citation type="submission" date="2023-02" db="EMBL/GenBank/DDBJ databases">
        <title>A bacterium isolated from plastisphere.</title>
        <authorList>
            <person name="Sun Y."/>
        </authorList>
    </citation>
    <scope>NUCLEOTIDE SEQUENCE [LARGE SCALE GENOMIC DNA]</scope>
    <source>
        <strain evidence="8">a-1</strain>
    </source>
</reference>
<dbReference type="InterPro" id="IPR045063">
    <property type="entry name" value="Dynamin_N"/>
</dbReference>
<dbReference type="InterPro" id="IPR027094">
    <property type="entry name" value="Mitofusin_fam"/>
</dbReference>
<evidence type="ECO:0000256" key="3">
    <source>
        <dbReference type="ARBA" id="ARBA00022801"/>
    </source>
</evidence>
<sequence length="1130" mass="129985">MHEQQEQLARLALTFEQEEMTDAARLARTALQKVTNEEVWIAVCGHFSAGKSTLLNDWLEDGFLPTSPIPTSANIVTLRGGESAASVAINDTDWISLDPSSLSNISDYCKVEEIKEVEYTIDRFPFDEHVVLMDTPGIDSTDERHRQATERSLFLADHLFFMMDYNHVQSEQNIGLMKQFSREGRPYSIIINQIDKHDEGEISFVDFKASLTKAFRHHDIVPNDTFYISLRDLQHPHNEVERLRSYVRHVIKESRQQQVEHADALIHTLVRRNEASIQSTLDQLPTYEKSPKEMQSRLHRLEKKRAWWTSFRREFFKHQTPIVQSAPIMTYEFRELLRSYLESCAPSFKVGLLFSKEKTKQERARREEVAVKEFNRLIDMNLRPHLVKYAEDIIRDLKLPETLLPKGDVLPIAPNSLITEQVKSGASLSGDTVLQFSRDIETALATWVTKVSEPWVHSTDTYMKAEVDLRLEQFSAEEDELYDALDTEALRLRLSDRLNSIRKYEELQLDSNQLDQLAVRNYVDAAYLPEKQSHVVESEVASTSILEDHHDLFDFNFSYENAVCEILENHPLFRSRVSTLRKKIERAKHEQYTFAIFGAFSAGKSSTLNALIGDTVLPTSPNPLTASITKIVPPNGRTNRTASITFKSRDELEDELQGYGTSLGSLDVDHPFVNAVKAAPLDYLGQTEIVDYDTFCAFVAQEEKSCIVKEIELYLDSPWARRGIVFVDTPGADSQFNRHSEVQFGYMRDADAVLFVTYYNHAFTEADRELVIQLGRVQGTGNHEMFFLVNASDLATDDEERDAVTDYVSQQLTALGVRRPTVLPISSRNAMQGDDAGFDRFVSTLERYVDKDLRLANAMRIQEETTALLAAFDRVLNEAKEDASAKEHRRQQLEALLENPPALDMSALIDLFDREAKELLAHLETRSLLRLSDFVKETFHPVEVDGSRKSIERALGRTLDKYAYDIQQELQVFQYRLERYVKREFVALIERMTERQASLLPTLEFDREFDVAWLREAVEPIHLETPPYQSVLKRYKNASQFFEGDGRTQLKDELTSLLRDMIRSRLETVHAKQVERANTEISKSEVEIEREWSTQVTELADAELSLLTDSHSFDEMHERLESLRKEKETV</sequence>
<keyword evidence="3" id="KW-0378">Hydrolase</keyword>
<dbReference type="Proteomes" id="UP001213680">
    <property type="component" value="Chromosome"/>
</dbReference>
<keyword evidence="5" id="KW-0472">Membrane</keyword>
<dbReference type="CDD" id="cd09912">
    <property type="entry name" value="DLP_2"/>
    <property type="match status" value="1"/>
</dbReference>
<name>A0ABY7X2B8_9BACL</name>
<evidence type="ECO:0000259" key="6">
    <source>
        <dbReference type="Pfam" id="PF00350"/>
    </source>
</evidence>
<dbReference type="SUPFAM" id="SSF52540">
    <property type="entry name" value="P-loop containing nucleoside triphosphate hydrolases"/>
    <property type="match status" value="2"/>
</dbReference>
<dbReference type="Pfam" id="PF00350">
    <property type="entry name" value="Dynamin_N"/>
    <property type="match status" value="2"/>
</dbReference>
<dbReference type="InterPro" id="IPR027417">
    <property type="entry name" value="P-loop_NTPase"/>
</dbReference>
<dbReference type="PANTHER" id="PTHR10465:SF0">
    <property type="entry name" value="SARCALUMENIN"/>
    <property type="match status" value="1"/>
</dbReference>
<evidence type="ECO:0000256" key="1">
    <source>
        <dbReference type="ARBA" id="ARBA00004370"/>
    </source>
</evidence>
<dbReference type="RefSeq" id="WP_274357693.1">
    <property type="nucleotide sequence ID" value="NZ_CP118099.1"/>
</dbReference>
<dbReference type="PANTHER" id="PTHR10465">
    <property type="entry name" value="TRANSMEMBRANE GTPASE FZO1"/>
    <property type="match status" value="1"/>
</dbReference>
<keyword evidence="4" id="KW-0342">GTP-binding</keyword>
<evidence type="ECO:0000313" key="7">
    <source>
        <dbReference type="EMBL" id="WDH77247.1"/>
    </source>
</evidence>
<keyword evidence="2" id="KW-0547">Nucleotide-binding</keyword>
<feature type="domain" description="Dynamin N-terminal" evidence="6">
    <location>
        <begin position="41"/>
        <end position="192"/>
    </location>
</feature>